<dbReference type="SUPFAM" id="SSF50891">
    <property type="entry name" value="Cyclophilin-like"/>
    <property type="match status" value="1"/>
</dbReference>
<dbReference type="PROSITE" id="PS50072">
    <property type="entry name" value="CSA_PPIASE_2"/>
    <property type="match status" value="1"/>
</dbReference>
<keyword evidence="4 5" id="KW-0413">Isomerase</keyword>
<dbReference type="PROSITE" id="PS00170">
    <property type="entry name" value="CSA_PPIASE_1"/>
    <property type="match status" value="1"/>
</dbReference>
<dbReference type="PIRSF" id="PIRSF001467">
    <property type="entry name" value="Peptidylpro_ismrse"/>
    <property type="match status" value="1"/>
</dbReference>
<gene>
    <name evidence="7" type="ORF">BCUE_0390</name>
</gene>
<name>M1M354_9PROT</name>
<protein>
    <recommendedName>
        <fullName evidence="5">Peptidyl-prolyl cis-trans isomerase</fullName>
        <shortName evidence="5">PPIase</shortName>
        <ecNumber evidence="5">5.2.1.8</ecNumber>
    </recommendedName>
</protein>
<dbReference type="Gene3D" id="2.40.100.10">
    <property type="entry name" value="Cyclophilin-like"/>
    <property type="match status" value="1"/>
</dbReference>
<comment type="catalytic activity">
    <reaction evidence="5">
        <text>[protein]-peptidylproline (omega=180) = [protein]-peptidylproline (omega=0)</text>
        <dbReference type="Rhea" id="RHEA:16237"/>
        <dbReference type="Rhea" id="RHEA-COMP:10747"/>
        <dbReference type="Rhea" id="RHEA-COMP:10748"/>
        <dbReference type="ChEBI" id="CHEBI:83833"/>
        <dbReference type="ChEBI" id="CHEBI:83834"/>
        <dbReference type="EC" id="5.2.1.8"/>
    </reaction>
</comment>
<dbReference type="GO" id="GO:0003755">
    <property type="term" value="F:peptidyl-prolyl cis-trans isomerase activity"/>
    <property type="evidence" value="ECO:0007669"/>
    <property type="project" value="UniProtKB-UniRule"/>
</dbReference>
<evidence type="ECO:0000256" key="1">
    <source>
        <dbReference type="ARBA" id="ARBA00002388"/>
    </source>
</evidence>
<dbReference type="GO" id="GO:0006457">
    <property type="term" value="P:protein folding"/>
    <property type="evidence" value="ECO:0007669"/>
    <property type="project" value="InterPro"/>
</dbReference>
<dbReference type="PRINTS" id="PR00153">
    <property type="entry name" value="CSAPPISMRASE"/>
</dbReference>
<dbReference type="InterPro" id="IPR044665">
    <property type="entry name" value="E_coli_cyclophilin_A-like"/>
</dbReference>
<keyword evidence="3 5" id="KW-0697">Rotamase</keyword>
<dbReference type="EC" id="5.2.1.8" evidence="5"/>
<evidence type="ECO:0000256" key="3">
    <source>
        <dbReference type="ARBA" id="ARBA00023110"/>
    </source>
</evidence>
<evidence type="ECO:0000256" key="4">
    <source>
        <dbReference type="ARBA" id="ARBA00023235"/>
    </source>
</evidence>
<dbReference type="EMBL" id="CP003807">
    <property type="protein sequence ID" value="AGF49604.1"/>
    <property type="molecule type" value="Genomic_DNA"/>
</dbReference>
<evidence type="ECO:0000256" key="5">
    <source>
        <dbReference type="RuleBase" id="RU363019"/>
    </source>
</evidence>
<dbReference type="InterPro" id="IPR029000">
    <property type="entry name" value="Cyclophilin-like_dom_sf"/>
</dbReference>
<dbReference type="Proteomes" id="UP000011563">
    <property type="component" value="Chromosome"/>
</dbReference>
<dbReference type="InterPro" id="IPR002130">
    <property type="entry name" value="Cyclophilin-type_PPIase_dom"/>
</dbReference>
<dbReference type="AlphaFoldDB" id="M1M354"/>
<proteinExistence type="inferred from homology"/>
<feature type="domain" description="PPIase cyclophilin-type" evidence="6">
    <location>
        <begin position="7"/>
        <end position="165"/>
    </location>
</feature>
<dbReference type="PATRIC" id="fig|1208922.3.peg.156"/>
<evidence type="ECO:0000256" key="2">
    <source>
        <dbReference type="ARBA" id="ARBA00007365"/>
    </source>
</evidence>
<dbReference type="RefSeq" id="WP_015237877.1">
    <property type="nucleotide sequence ID" value="NC_020285.1"/>
</dbReference>
<dbReference type="InterPro" id="IPR020892">
    <property type="entry name" value="Cyclophilin-type_PPIase_CS"/>
</dbReference>
<comment type="similarity">
    <text evidence="2 5">Belongs to the cyclophilin-type PPIase family.</text>
</comment>
<sequence length="167" mass="18724">MCRAKIQTNYGIIVILLDKEKAPKTVENFLKYIDKKFYNGTIFHRVIKGFMIQGGGLLPSMTNKENLESSIENEADNGLKNNIYTIAMARTNDPHSATSQFFINTADNQFLNYKSPTSNGWGYAVFGKVVEGSEIVDKINNIKTSNKGFYNDVPVDDVVIENIEIVS</sequence>
<dbReference type="InterPro" id="IPR024936">
    <property type="entry name" value="Cyclophilin-type_PPIase"/>
</dbReference>
<organism evidence="7 8">
    <name type="scientific">Candidatus Kinetoplastidibacterium blastocrithidiae TCC012E</name>
    <dbReference type="NCBI Taxonomy" id="1208922"/>
    <lineage>
        <taxon>Bacteria</taxon>
        <taxon>Pseudomonadati</taxon>
        <taxon>Pseudomonadota</taxon>
        <taxon>Betaproteobacteria</taxon>
        <taxon>Candidatus Kinetoplastidibacterium</taxon>
    </lineage>
</organism>
<dbReference type="CDD" id="cd01920">
    <property type="entry name" value="cyclophilin_EcCYP_like"/>
    <property type="match status" value="1"/>
</dbReference>
<keyword evidence="8" id="KW-1185">Reference proteome</keyword>
<evidence type="ECO:0000313" key="8">
    <source>
        <dbReference type="Proteomes" id="UP000011563"/>
    </source>
</evidence>
<comment type="function">
    <text evidence="1 5">PPIases accelerate the folding of proteins. It catalyzes the cis-trans isomerization of proline imidic peptide bonds in oligopeptides.</text>
</comment>
<reference evidence="7 8" key="1">
    <citation type="journal article" date="2013" name="Genome Biol. Evol.">
        <title>Genome evolution and phylogenomic analysis of candidatus kinetoplastibacterium, the betaproteobacterial endosymbionts of strigomonas and angomonas.</title>
        <authorList>
            <person name="Alves J.M."/>
            <person name="Serrano M.G."/>
            <person name="Maia da Silva F."/>
            <person name="Voegtly L.J."/>
            <person name="Matveyev A.V."/>
            <person name="Teixeira M.M."/>
            <person name="Camargo E.P."/>
            <person name="Buck G.A."/>
        </authorList>
    </citation>
    <scope>NUCLEOTIDE SEQUENCE [LARGE SCALE GENOMIC DNA]</scope>
    <source>
        <strain evidence="7 8">TCC012E</strain>
    </source>
</reference>
<dbReference type="KEGG" id="kbt:BCUE_0390"/>
<dbReference type="HOGENOM" id="CLU_012062_16_9_4"/>
<accession>M1M354</accession>
<dbReference type="PANTHER" id="PTHR43246">
    <property type="entry name" value="PEPTIDYL-PROLYL CIS-TRANS ISOMERASE CYP38, CHLOROPLASTIC"/>
    <property type="match status" value="1"/>
</dbReference>
<evidence type="ECO:0000313" key="7">
    <source>
        <dbReference type="EMBL" id="AGF49604.1"/>
    </source>
</evidence>
<evidence type="ECO:0000259" key="6">
    <source>
        <dbReference type="PROSITE" id="PS50072"/>
    </source>
</evidence>
<dbReference type="Pfam" id="PF00160">
    <property type="entry name" value="Pro_isomerase"/>
    <property type="match status" value="1"/>
</dbReference>